<reference evidence="2" key="1">
    <citation type="journal article" date="2022" name="Nat. Commun.">
        <title>Chromosome evolution and the genetic basis of agronomically important traits in greater yam.</title>
        <authorList>
            <person name="Bredeson J.V."/>
            <person name="Lyons J.B."/>
            <person name="Oniyinde I.O."/>
            <person name="Okereke N.R."/>
            <person name="Kolade O."/>
            <person name="Nnabue I."/>
            <person name="Nwadili C.O."/>
            <person name="Hribova E."/>
            <person name="Parker M."/>
            <person name="Nwogha J."/>
            <person name="Shu S."/>
            <person name="Carlson J."/>
            <person name="Kariba R."/>
            <person name="Muthemba S."/>
            <person name="Knop K."/>
            <person name="Barton G.J."/>
            <person name="Sherwood A.V."/>
            <person name="Lopez-Montes A."/>
            <person name="Asiedu R."/>
            <person name="Jamnadass R."/>
            <person name="Muchugi A."/>
            <person name="Goodstein D."/>
            <person name="Egesi C.N."/>
            <person name="Featherston J."/>
            <person name="Asfaw A."/>
            <person name="Simpson G.G."/>
            <person name="Dolezel J."/>
            <person name="Hendre P.S."/>
            <person name="Van Deynze A."/>
            <person name="Kumar P.L."/>
            <person name="Obidiegwu J.E."/>
            <person name="Bhattacharjee R."/>
            <person name="Rokhsar D.S."/>
        </authorList>
    </citation>
    <scope>NUCLEOTIDE SEQUENCE [LARGE SCALE GENOMIC DNA]</scope>
    <source>
        <strain evidence="2">cv. TDa95/00328</strain>
    </source>
</reference>
<protein>
    <submittedName>
        <fullName evidence="1">Alpha-D-mannose-specific plant lectins domain-containing protein</fullName>
    </submittedName>
</protein>
<evidence type="ECO:0000313" key="2">
    <source>
        <dbReference type="Proteomes" id="UP000827976"/>
    </source>
</evidence>
<gene>
    <name evidence="1" type="ORF">IHE45_14G080300</name>
</gene>
<proteinExistence type="predicted"/>
<organism evidence="1 2">
    <name type="scientific">Dioscorea alata</name>
    <name type="common">Purple yam</name>
    <dbReference type="NCBI Taxonomy" id="55571"/>
    <lineage>
        <taxon>Eukaryota</taxon>
        <taxon>Viridiplantae</taxon>
        <taxon>Streptophyta</taxon>
        <taxon>Embryophyta</taxon>
        <taxon>Tracheophyta</taxon>
        <taxon>Spermatophyta</taxon>
        <taxon>Magnoliopsida</taxon>
        <taxon>Liliopsida</taxon>
        <taxon>Dioscoreales</taxon>
        <taxon>Dioscoreaceae</taxon>
        <taxon>Dioscorea</taxon>
    </lineage>
</organism>
<sequence>MAQHHLLPLILALILLICPSSSSSDETSALFTDPTQILFSGQSLTQDDLTLSLYSNCSLILYKAGSQVLDFGTSTTTSYCALLISEEGQLQLIPDSEQTPTQTIGSETNSANYALLFTNGKLGLFGPAIWNNGVKLPTLSNSHKLTLNHNKLKAGSSDNFLASGGIVTGSANGDVVIAQNGDVSTVITPSCKLIVSNGTSGESIWQTKPSSSASVECFLRLTYNGLLLLQGYNDSGLFTQWTGGYEAREGTYVCLLRYFGRITIYRLKTWLYDGSSSAAAATAAVVAKNIKMVTA</sequence>
<accession>A0ACB7USV4</accession>
<dbReference type="EMBL" id="CM037024">
    <property type="protein sequence ID" value="KAH7663804.1"/>
    <property type="molecule type" value="Genomic_DNA"/>
</dbReference>
<name>A0ACB7USV4_DIOAL</name>
<keyword evidence="2" id="KW-1185">Reference proteome</keyword>
<evidence type="ECO:0000313" key="1">
    <source>
        <dbReference type="EMBL" id="KAH7663804.1"/>
    </source>
</evidence>
<dbReference type="Proteomes" id="UP000827976">
    <property type="component" value="Chromosome 14"/>
</dbReference>
<comment type="caution">
    <text evidence="1">The sequence shown here is derived from an EMBL/GenBank/DDBJ whole genome shotgun (WGS) entry which is preliminary data.</text>
</comment>